<dbReference type="InterPro" id="IPR000152">
    <property type="entry name" value="EGF-type_Asp/Asn_hydroxyl_site"/>
</dbReference>
<evidence type="ECO:0000313" key="13">
    <source>
        <dbReference type="Proteomes" id="UP000005408"/>
    </source>
</evidence>
<dbReference type="InterPro" id="IPR002049">
    <property type="entry name" value="LE_dom"/>
</dbReference>
<keyword evidence="5" id="KW-0677">Repeat</keyword>
<dbReference type="InterPro" id="IPR049883">
    <property type="entry name" value="NOTCH1_EGF-like"/>
</dbReference>
<dbReference type="InterPro" id="IPR018097">
    <property type="entry name" value="EGF_Ca-bd_CS"/>
</dbReference>
<keyword evidence="9" id="KW-0812">Transmembrane</keyword>
<evidence type="ECO:0000256" key="9">
    <source>
        <dbReference type="SAM" id="Phobius"/>
    </source>
</evidence>
<feature type="transmembrane region" description="Helical" evidence="9">
    <location>
        <begin position="439"/>
        <end position="456"/>
    </location>
</feature>
<dbReference type="Pfam" id="PF07645">
    <property type="entry name" value="EGF_CA"/>
    <property type="match status" value="2"/>
</dbReference>
<dbReference type="SUPFAM" id="SSF57184">
    <property type="entry name" value="Growth factor receptor domain"/>
    <property type="match status" value="1"/>
</dbReference>
<keyword evidence="13" id="KW-1185">Reference proteome</keyword>
<evidence type="ECO:0000256" key="5">
    <source>
        <dbReference type="ARBA" id="ARBA00022737"/>
    </source>
</evidence>
<feature type="transmembrane region" description="Helical" evidence="9">
    <location>
        <begin position="355"/>
        <end position="381"/>
    </location>
</feature>
<dbReference type="PROSITE" id="PS01248">
    <property type="entry name" value="EGF_LAM_1"/>
    <property type="match status" value="1"/>
</dbReference>
<feature type="domain" description="EGF-like" evidence="11">
    <location>
        <begin position="290"/>
        <end position="331"/>
    </location>
</feature>
<dbReference type="PROSITE" id="PS01187">
    <property type="entry name" value="EGF_CA"/>
    <property type="match status" value="2"/>
</dbReference>
<dbReference type="PANTHER" id="PTHR24039:SF58">
    <property type="entry name" value="EGF-LIKE DOMAIN-CONTAINING PROTEIN"/>
    <property type="match status" value="1"/>
</dbReference>
<dbReference type="CDD" id="cd00064">
    <property type="entry name" value="FU"/>
    <property type="match status" value="1"/>
</dbReference>
<dbReference type="InterPro" id="IPR006212">
    <property type="entry name" value="Furin_repeat"/>
</dbReference>
<proteinExistence type="inferred from homology"/>
<evidence type="ECO:0000256" key="2">
    <source>
        <dbReference type="ARBA" id="ARBA00005897"/>
    </source>
</evidence>
<comment type="similarity">
    <text evidence="2">Belongs to the CRELD family.</text>
</comment>
<dbReference type="FunFam" id="2.10.25.10:FF:000038">
    <property type="entry name" value="Fibrillin 2"/>
    <property type="match status" value="1"/>
</dbReference>
<evidence type="ECO:0000256" key="1">
    <source>
        <dbReference type="ARBA" id="ARBA00004240"/>
    </source>
</evidence>
<protein>
    <recommendedName>
        <fullName evidence="11">EGF-like domain-containing protein</fullName>
    </recommendedName>
</protein>
<dbReference type="AlphaFoldDB" id="A0A8W8M312"/>
<evidence type="ECO:0000256" key="8">
    <source>
        <dbReference type="PROSITE-ProRule" id="PRU00076"/>
    </source>
</evidence>
<comment type="subcellular location">
    <subcellularLocation>
        <location evidence="1">Endoplasmic reticulum</location>
    </subcellularLocation>
</comment>
<dbReference type="Gene3D" id="2.10.25.10">
    <property type="entry name" value="Laminin"/>
    <property type="match status" value="1"/>
</dbReference>
<reference evidence="12" key="1">
    <citation type="submission" date="2022-08" db="UniProtKB">
        <authorList>
            <consortium name="EnsemblMetazoa"/>
        </authorList>
    </citation>
    <scope>IDENTIFICATION</scope>
    <source>
        <strain evidence="12">05x7-T-G4-1.051#20</strain>
    </source>
</reference>
<dbReference type="SMART" id="SM00261">
    <property type="entry name" value="FU"/>
    <property type="match status" value="2"/>
</dbReference>
<evidence type="ECO:0000256" key="3">
    <source>
        <dbReference type="ARBA" id="ARBA00022536"/>
    </source>
</evidence>
<feature type="signal peptide" evidence="10">
    <location>
        <begin position="1"/>
        <end position="23"/>
    </location>
</feature>
<dbReference type="PANTHER" id="PTHR24039">
    <property type="entry name" value="FIBRILLIN-RELATED"/>
    <property type="match status" value="1"/>
</dbReference>
<evidence type="ECO:0000313" key="12">
    <source>
        <dbReference type="EnsemblMetazoa" id="G30352.2:cds"/>
    </source>
</evidence>
<organism evidence="12 13">
    <name type="scientific">Magallana gigas</name>
    <name type="common">Pacific oyster</name>
    <name type="synonym">Crassostrea gigas</name>
    <dbReference type="NCBI Taxonomy" id="29159"/>
    <lineage>
        <taxon>Eukaryota</taxon>
        <taxon>Metazoa</taxon>
        <taxon>Spiralia</taxon>
        <taxon>Lophotrochozoa</taxon>
        <taxon>Mollusca</taxon>
        <taxon>Bivalvia</taxon>
        <taxon>Autobranchia</taxon>
        <taxon>Pteriomorphia</taxon>
        <taxon>Ostreida</taxon>
        <taxon>Ostreoidea</taxon>
        <taxon>Ostreidae</taxon>
        <taxon>Magallana</taxon>
    </lineage>
</organism>
<dbReference type="EnsemblMetazoa" id="G30352.2">
    <property type="protein sequence ID" value="G30352.2:cds"/>
    <property type="gene ID" value="G30352"/>
</dbReference>
<keyword evidence="4 10" id="KW-0732">Signal</keyword>
<evidence type="ECO:0000256" key="7">
    <source>
        <dbReference type="ARBA" id="ARBA00023157"/>
    </source>
</evidence>
<feature type="domain" description="EGF-like" evidence="11">
    <location>
        <begin position="134"/>
        <end position="176"/>
    </location>
</feature>
<evidence type="ECO:0000256" key="4">
    <source>
        <dbReference type="ARBA" id="ARBA00022729"/>
    </source>
</evidence>
<keyword evidence="9" id="KW-0472">Membrane</keyword>
<sequence length="527" mass="59631">MEYLKCVQSILLCCLLFISGIHAKTKCEICKDVEKNFEEGLKKTAKSNFGGGNTKWEEKSLGKYRYSETRLVEVIENLCENSEKECHTFVEEHEELVEKYWHSDFAKNKGTDFFMWLCIDNVKVCCPENTYGPNCKSCPGGTKSPCNGNGKCDGAGTRSGKGTCSCDHGYSGEMCDSCTDGHYEEVKNDTHTICNKCDDSCKSTCWEAGPKGCDECNTGWTHSEEEGCVDVDECSSDSAKCTDDEYCSNTVGSFYCGKCHSACKGCTQYGADKCTECSGGYRLTDNTCTDIDECTEDTSLCGGENRQCVNNPGSYTCTCNEGFIEQDDKCVPKPKDVPKPSKKKKTKSKSIWSKIYSFATQASMLNFLLVLCLFVLFGRLFKGETNHLRIRERKIQKTLKNQRKICLDGYIVPRPERKSGEKLGVWYFLMNKSRNNNSVNMATLSVFLFTALLILPEPVFSQGNICRFDFGHHTCIDWRILDYHRQKRYNNNFYDYPGKNNNNNHRDYYNALDDHMGSLVPLKCKQF</sequence>
<dbReference type="GO" id="GO:0005783">
    <property type="term" value="C:endoplasmic reticulum"/>
    <property type="evidence" value="ECO:0007669"/>
    <property type="project" value="UniProtKB-SubCell"/>
</dbReference>
<dbReference type="PROSITE" id="PS50026">
    <property type="entry name" value="EGF_3"/>
    <property type="match status" value="2"/>
</dbReference>
<dbReference type="Proteomes" id="UP000005408">
    <property type="component" value="Unassembled WGS sequence"/>
</dbReference>
<dbReference type="GO" id="GO:0005509">
    <property type="term" value="F:calcium ion binding"/>
    <property type="evidence" value="ECO:0007669"/>
    <property type="project" value="InterPro"/>
</dbReference>
<accession>A0A8W8M312</accession>
<keyword evidence="6" id="KW-0256">Endoplasmic reticulum</keyword>
<dbReference type="PROSITE" id="PS00022">
    <property type="entry name" value="EGF_1"/>
    <property type="match status" value="1"/>
</dbReference>
<dbReference type="PROSITE" id="PS00010">
    <property type="entry name" value="ASX_HYDROXYL"/>
    <property type="match status" value="1"/>
</dbReference>
<dbReference type="SMART" id="SM00179">
    <property type="entry name" value="EGF_CA"/>
    <property type="match status" value="2"/>
</dbReference>
<dbReference type="PROSITE" id="PS01186">
    <property type="entry name" value="EGF_2"/>
    <property type="match status" value="1"/>
</dbReference>
<feature type="disulfide bond" evidence="8">
    <location>
        <begin position="166"/>
        <end position="175"/>
    </location>
</feature>
<keyword evidence="7 8" id="KW-1015">Disulfide bond</keyword>
<dbReference type="SMART" id="SM00181">
    <property type="entry name" value="EGF"/>
    <property type="match status" value="2"/>
</dbReference>
<dbReference type="InterPro" id="IPR000742">
    <property type="entry name" value="EGF"/>
</dbReference>
<dbReference type="InterPro" id="IPR009030">
    <property type="entry name" value="Growth_fac_rcpt_cys_sf"/>
</dbReference>
<evidence type="ECO:0000259" key="11">
    <source>
        <dbReference type="PROSITE" id="PS50026"/>
    </source>
</evidence>
<keyword evidence="3 8" id="KW-0245">EGF-like domain</keyword>
<keyword evidence="9" id="KW-1133">Transmembrane helix</keyword>
<evidence type="ECO:0000256" key="6">
    <source>
        <dbReference type="ARBA" id="ARBA00022824"/>
    </source>
</evidence>
<dbReference type="InterPro" id="IPR001881">
    <property type="entry name" value="EGF-like_Ca-bd_dom"/>
</dbReference>
<name>A0A8W8M312_MAGGI</name>
<feature type="chain" id="PRO_5036485241" description="EGF-like domain-containing protein" evidence="10">
    <location>
        <begin position="24"/>
        <end position="527"/>
    </location>
</feature>
<comment type="caution">
    <text evidence="8">Lacks conserved residue(s) required for the propagation of feature annotation.</text>
</comment>
<evidence type="ECO:0000256" key="10">
    <source>
        <dbReference type="SAM" id="SignalP"/>
    </source>
</evidence>